<proteinExistence type="predicted"/>
<dbReference type="AlphaFoldDB" id="A0A834F8K3"/>
<accession>A0A834F8K3</accession>
<name>A0A834F8K3_ORYME</name>
<evidence type="ECO:0000313" key="2">
    <source>
        <dbReference type="EMBL" id="KAF6728990.1"/>
    </source>
</evidence>
<reference evidence="2" key="1">
    <citation type="journal article" name="BMC Genomics">
        <title>Long-read sequencing and de novo genome assembly of marine medaka (Oryzias melastigma).</title>
        <authorList>
            <person name="Liang P."/>
            <person name="Saqib H.S.A."/>
            <person name="Ni X."/>
            <person name="Shen Y."/>
        </authorList>
    </citation>
    <scope>NUCLEOTIDE SEQUENCE</scope>
    <source>
        <strain evidence="2">Bigg-433</strain>
    </source>
</reference>
<evidence type="ECO:0000256" key="1">
    <source>
        <dbReference type="SAM" id="MobiDB-lite"/>
    </source>
</evidence>
<dbReference type="EMBL" id="WKFB01000268">
    <property type="protein sequence ID" value="KAF6728990.1"/>
    <property type="molecule type" value="Genomic_DNA"/>
</dbReference>
<dbReference type="Proteomes" id="UP000646548">
    <property type="component" value="Unassembled WGS sequence"/>
</dbReference>
<sequence length="108" mass="12011">MSVLFYVSVTFIRRNFPLLLPSGLQTLLLRLTRLATPGPVSPQVDPSRHARTRLAAPGPVSHKTWTRLTTPGPVSPQVGPSRHARTRLTTPGPVSPRLDPSHHRFRRI</sequence>
<protein>
    <submittedName>
        <fullName evidence="2">Uncharacterized protein</fullName>
    </submittedName>
</protein>
<comment type="caution">
    <text evidence="2">The sequence shown here is derived from an EMBL/GenBank/DDBJ whole genome shotgun (WGS) entry which is preliminary data.</text>
</comment>
<evidence type="ECO:0000313" key="3">
    <source>
        <dbReference type="Proteomes" id="UP000646548"/>
    </source>
</evidence>
<organism evidence="2 3">
    <name type="scientific">Oryzias melastigma</name>
    <name type="common">Marine medaka</name>
    <dbReference type="NCBI Taxonomy" id="30732"/>
    <lineage>
        <taxon>Eukaryota</taxon>
        <taxon>Metazoa</taxon>
        <taxon>Chordata</taxon>
        <taxon>Craniata</taxon>
        <taxon>Vertebrata</taxon>
        <taxon>Euteleostomi</taxon>
        <taxon>Actinopterygii</taxon>
        <taxon>Neopterygii</taxon>
        <taxon>Teleostei</taxon>
        <taxon>Neoteleostei</taxon>
        <taxon>Acanthomorphata</taxon>
        <taxon>Ovalentaria</taxon>
        <taxon>Atherinomorphae</taxon>
        <taxon>Beloniformes</taxon>
        <taxon>Adrianichthyidae</taxon>
        <taxon>Oryziinae</taxon>
        <taxon>Oryzias</taxon>
    </lineage>
</organism>
<feature type="region of interest" description="Disordered" evidence="1">
    <location>
        <begin position="38"/>
        <end position="108"/>
    </location>
</feature>
<gene>
    <name evidence="2" type="ORF">FQA47_011582</name>
</gene>